<evidence type="ECO:0000256" key="7">
    <source>
        <dbReference type="PROSITE-ProRule" id="PRU00146"/>
    </source>
</evidence>
<dbReference type="InterPro" id="IPR013083">
    <property type="entry name" value="Znf_RING/FYVE/PHD"/>
</dbReference>
<organism evidence="13 14">
    <name type="scientific">Paramormyrops kingsleyae</name>
    <dbReference type="NCBI Taxonomy" id="1676925"/>
    <lineage>
        <taxon>Eukaryota</taxon>
        <taxon>Metazoa</taxon>
        <taxon>Chordata</taxon>
        <taxon>Craniata</taxon>
        <taxon>Vertebrata</taxon>
        <taxon>Euteleostomi</taxon>
        <taxon>Actinopterygii</taxon>
        <taxon>Neopterygii</taxon>
        <taxon>Teleostei</taxon>
        <taxon>Osteoglossocephala</taxon>
        <taxon>Osteoglossomorpha</taxon>
        <taxon>Osteoglossiformes</taxon>
        <taxon>Mormyridae</taxon>
        <taxon>Paramormyrops</taxon>
    </lineage>
</organism>
<dbReference type="InterPro" id="IPR043563">
    <property type="entry name" value="Sp110/Sp140/Sp140L-like"/>
</dbReference>
<keyword evidence="5 6" id="KW-0103">Bromodomain</keyword>
<dbReference type="PROSITE" id="PS51414">
    <property type="entry name" value="HSR"/>
    <property type="match status" value="1"/>
</dbReference>
<dbReference type="Ensembl" id="ENSPKIT00000038361.1">
    <property type="protein sequence ID" value="ENSPKIP00000013930.1"/>
    <property type="gene ID" value="ENSPKIG00000001174.1"/>
</dbReference>
<dbReference type="Gene3D" id="1.20.920.10">
    <property type="entry name" value="Bromodomain-like"/>
    <property type="match status" value="1"/>
</dbReference>
<evidence type="ECO:0000256" key="5">
    <source>
        <dbReference type="ARBA" id="ARBA00023117"/>
    </source>
</evidence>
<reference evidence="13" key="2">
    <citation type="submission" date="2025-09" db="UniProtKB">
        <authorList>
            <consortium name="Ensembl"/>
        </authorList>
    </citation>
    <scope>IDENTIFICATION</scope>
</reference>
<dbReference type="OrthoDB" id="1870062at2759"/>
<evidence type="ECO:0000259" key="12">
    <source>
        <dbReference type="PROSITE" id="PS51414"/>
    </source>
</evidence>
<dbReference type="InterPro" id="IPR011011">
    <property type="entry name" value="Znf_FYVE_PHD"/>
</dbReference>
<evidence type="ECO:0000313" key="13">
    <source>
        <dbReference type="Ensembl" id="ENSPKIP00000013930.1"/>
    </source>
</evidence>
<dbReference type="AlphaFoldDB" id="A0A3B3R7M6"/>
<accession>A0A3B3R7M6</accession>
<keyword evidence="2" id="KW-0479">Metal-binding</keyword>
<feature type="domain" description="SAND" evidence="11">
    <location>
        <begin position="176"/>
        <end position="242"/>
    </location>
</feature>
<feature type="domain" description="SAND" evidence="11">
    <location>
        <begin position="298"/>
        <end position="379"/>
    </location>
</feature>
<dbReference type="GO" id="GO:0003677">
    <property type="term" value="F:DNA binding"/>
    <property type="evidence" value="ECO:0007669"/>
    <property type="project" value="InterPro"/>
</dbReference>
<evidence type="ECO:0000256" key="6">
    <source>
        <dbReference type="PROSITE-ProRule" id="PRU00035"/>
    </source>
</evidence>
<evidence type="ECO:0000256" key="2">
    <source>
        <dbReference type="ARBA" id="ARBA00022723"/>
    </source>
</evidence>
<feature type="compositionally biased region" description="Basic and acidic residues" evidence="8">
    <location>
        <begin position="115"/>
        <end position="155"/>
    </location>
</feature>
<dbReference type="InterPro" id="IPR001487">
    <property type="entry name" value="Bromodomain"/>
</dbReference>
<evidence type="ECO:0000256" key="3">
    <source>
        <dbReference type="ARBA" id="ARBA00022771"/>
    </source>
</evidence>
<evidence type="ECO:0000313" key="14">
    <source>
        <dbReference type="Proteomes" id="UP000261540"/>
    </source>
</evidence>
<evidence type="ECO:0000256" key="1">
    <source>
        <dbReference type="ARBA" id="ARBA00022553"/>
    </source>
</evidence>
<dbReference type="PROSITE" id="PS50864">
    <property type="entry name" value="SAND"/>
    <property type="match status" value="2"/>
</dbReference>
<reference evidence="13" key="1">
    <citation type="submission" date="2025-08" db="UniProtKB">
        <authorList>
            <consortium name="Ensembl"/>
        </authorList>
    </citation>
    <scope>IDENTIFICATION</scope>
</reference>
<dbReference type="InterPro" id="IPR001965">
    <property type="entry name" value="Znf_PHD"/>
</dbReference>
<dbReference type="Gene3D" id="3.10.390.10">
    <property type="entry name" value="SAND domain-like"/>
    <property type="match status" value="2"/>
</dbReference>
<feature type="region of interest" description="Disordered" evidence="8">
    <location>
        <begin position="108"/>
        <end position="155"/>
    </location>
</feature>
<dbReference type="PANTHER" id="PTHR46386">
    <property type="entry name" value="NUCLEAR BODY PROTEIN SP140"/>
    <property type="match status" value="1"/>
</dbReference>
<evidence type="ECO:0000259" key="9">
    <source>
        <dbReference type="PROSITE" id="PS50014"/>
    </source>
</evidence>
<evidence type="ECO:0000256" key="4">
    <source>
        <dbReference type="ARBA" id="ARBA00022833"/>
    </source>
</evidence>
<dbReference type="InterPro" id="IPR004865">
    <property type="entry name" value="HSR_dom"/>
</dbReference>
<dbReference type="GeneID" id="111846412"/>
<keyword evidence="1" id="KW-0597">Phosphoprotein</keyword>
<dbReference type="InterPro" id="IPR010919">
    <property type="entry name" value="SAND-like_dom_sf"/>
</dbReference>
<feature type="domain" description="PHD-type" evidence="10">
    <location>
        <begin position="403"/>
        <end position="452"/>
    </location>
</feature>
<keyword evidence="4" id="KW-0862">Zinc</keyword>
<dbReference type="SMART" id="SM00297">
    <property type="entry name" value="BROMO"/>
    <property type="match status" value="1"/>
</dbReference>
<feature type="domain" description="HSR" evidence="12">
    <location>
        <begin position="1"/>
        <end position="109"/>
    </location>
</feature>
<dbReference type="RefSeq" id="XP_023672317.1">
    <property type="nucleotide sequence ID" value="XM_023816549.2"/>
</dbReference>
<name>A0A3B3R7M6_9TELE</name>
<dbReference type="InterPro" id="IPR036427">
    <property type="entry name" value="Bromodomain-like_sf"/>
</dbReference>
<evidence type="ECO:0000256" key="8">
    <source>
        <dbReference type="SAM" id="MobiDB-lite"/>
    </source>
</evidence>
<dbReference type="GO" id="GO:0008270">
    <property type="term" value="F:zinc ion binding"/>
    <property type="evidence" value="ECO:0007669"/>
    <property type="project" value="UniProtKB-KW"/>
</dbReference>
<feature type="domain" description="Bromo" evidence="9">
    <location>
        <begin position="508"/>
        <end position="542"/>
    </location>
</feature>
<dbReference type="CDD" id="cd15541">
    <property type="entry name" value="PHD_TIF1_like"/>
    <property type="match status" value="1"/>
</dbReference>
<dbReference type="Pfam" id="PF00628">
    <property type="entry name" value="PHD"/>
    <property type="match status" value="1"/>
</dbReference>
<dbReference type="PROSITE" id="PS50016">
    <property type="entry name" value="ZF_PHD_2"/>
    <property type="match status" value="1"/>
</dbReference>
<sequence>MNPLDFKTNEELTGFFRCKKTELSCMEQPQTFLRQLRDHGLIPEDKYKKVIKTKIKQRRVDGVYEVLDWLETTRPENISAFWRCVFEDHILQQYPILRDMRERLLGKSSTSSGKLSEKKETMEAKEGKGVKRRKIEDGSKAENLEETESSKEEEKLGTSRCWPPFKESKTEENWLVVCGVKKGLLYRDKLARGEKCILADQRWFYPFEFEEYGGKKTSRNWKISIRYQNKTLHRLIQEGHLICGKFKQRRSRSNERLRPKSKNQAEVSTSGSKSKRQLEEARESSAGGAAAHDRGDGVKNPSQFGGNRLAVTCGSARGILHKDRFATGLLGKCIRMEDKWVTPVDFLKEDPTLGDIDWMSRILCLGVPLSDLLKKKVLHFHQLQCDCRLCTSKAQTLQDQNNDDDCFICDVPGCLLCCDQCPRAFHFECHVPAVNRTVDYRDKWICTYCVLKNTQGWRHPCKMTLQIALESPISARLLDCQYLLLCLYKEDREKVFKSDSQRLASSKVQEPMWLDKIAEKLQSKSYSTVGQFFSDVHLMFRNQGKCFAKLGTKLTSLFEEEFRKVFFIHP</sequence>
<keyword evidence="3 7" id="KW-0863">Zinc-finger</keyword>
<dbReference type="InterPro" id="IPR019787">
    <property type="entry name" value="Znf_PHD-finger"/>
</dbReference>
<dbReference type="Pfam" id="PF01342">
    <property type="entry name" value="SAND"/>
    <property type="match status" value="2"/>
</dbReference>
<proteinExistence type="predicted"/>
<dbReference type="GeneTree" id="ENSGT00940000166738"/>
<feature type="compositionally biased region" description="Polar residues" evidence="8">
    <location>
        <begin position="262"/>
        <end position="272"/>
    </location>
</feature>
<protein>
    <submittedName>
        <fullName evidence="13">Nuclear body protein SP140-like</fullName>
    </submittedName>
</protein>
<dbReference type="SMART" id="SM00249">
    <property type="entry name" value="PHD"/>
    <property type="match status" value="1"/>
</dbReference>
<dbReference type="GO" id="GO:0005634">
    <property type="term" value="C:nucleus"/>
    <property type="evidence" value="ECO:0007669"/>
    <property type="project" value="InterPro"/>
</dbReference>
<dbReference type="Proteomes" id="UP000261540">
    <property type="component" value="Unplaced"/>
</dbReference>
<dbReference type="PROSITE" id="PS50014">
    <property type="entry name" value="BROMODOMAIN_2"/>
    <property type="match status" value="1"/>
</dbReference>
<dbReference type="KEGG" id="pki:111846412"/>
<dbReference type="Gene3D" id="3.30.40.10">
    <property type="entry name" value="Zinc/RING finger domain, C3HC4 (zinc finger)"/>
    <property type="match status" value="1"/>
</dbReference>
<dbReference type="Pfam" id="PF00439">
    <property type="entry name" value="Bromodomain"/>
    <property type="match status" value="1"/>
</dbReference>
<keyword evidence="14" id="KW-1185">Reference proteome</keyword>
<dbReference type="Pfam" id="PF03172">
    <property type="entry name" value="HSR"/>
    <property type="match status" value="1"/>
</dbReference>
<dbReference type="STRING" id="1676925.ENSPKIP00000013930"/>
<dbReference type="SUPFAM" id="SSF63763">
    <property type="entry name" value="SAND domain-like"/>
    <property type="match status" value="2"/>
</dbReference>
<dbReference type="PANTHER" id="PTHR46386:SF1">
    <property type="entry name" value="NUCLEAR BODY PROTEIN SP140-LIKE PROTEIN"/>
    <property type="match status" value="1"/>
</dbReference>
<dbReference type="InterPro" id="IPR000770">
    <property type="entry name" value="SAND_dom"/>
</dbReference>
<dbReference type="SUPFAM" id="SSF57903">
    <property type="entry name" value="FYVE/PHD zinc finger"/>
    <property type="match status" value="1"/>
</dbReference>
<evidence type="ECO:0000259" key="11">
    <source>
        <dbReference type="PROSITE" id="PS50864"/>
    </source>
</evidence>
<dbReference type="SMART" id="SM00258">
    <property type="entry name" value="SAND"/>
    <property type="match status" value="2"/>
</dbReference>
<feature type="region of interest" description="Disordered" evidence="8">
    <location>
        <begin position="247"/>
        <end position="303"/>
    </location>
</feature>
<dbReference type="GO" id="GO:0000981">
    <property type="term" value="F:DNA-binding transcription factor activity, RNA polymerase II-specific"/>
    <property type="evidence" value="ECO:0007669"/>
    <property type="project" value="TreeGrafter"/>
</dbReference>
<evidence type="ECO:0000259" key="10">
    <source>
        <dbReference type="PROSITE" id="PS50016"/>
    </source>
</evidence>
<dbReference type="SUPFAM" id="SSF47370">
    <property type="entry name" value="Bromodomain"/>
    <property type="match status" value="1"/>
</dbReference>